<keyword evidence="3" id="KW-1185">Reference proteome</keyword>
<sequence length="424" mass="47740">MISKGSLPEAVVKSNQVPVPGILSIFEPILSALNILGTCPLTKCNNNFGTSFKNWRTRVCFLIGSLGIIQWLLFIWISGLRRSIMGFKVPTNVTTLVDKAQPLENNGSRQSADFYVNITLNGSNFVVPTVHILEVLFCWAHSRAFGLFLNNFPKLEKMIIDFSNELDLPMDYLHRIRQHKNIVCFGISAFGTSLIFTYAWHAVKMGSETVGIISVALLSGHLVFVPLLEDLKVTLSYQSLAEILREVQNLLVFTERPWSPERRKQKMKTIRQIVLDVREQCQRACGWQQNRELMLILYSILSITVSVYAVITSYGLLWQDDTVFQIKVLFAGYGSVQIARVSLKGMAADNLGRQESLLAEKIISLTAYEQNDDIAFEAKVTHDMLIQNPIRVSLGGIVTFNKALNLQIMSLVLTYLIVLAQYAE</sequence>
<accession>A0A8J2P3U3</accession>
<feature type="transmembrane region" description="Helical" evidence="1">
    <location>
        <begin position="293"/>
        <end position="317"/>
    </location>
</feature>
<dbReference type="Proteomes" id="UP000708208">
    <property type="component" value="Unassembled WGS sequence"/>
</dbReference>
<protein>
    <submittedName>
        <fullName evidence="2">Uncharacterized protein</fullName>
    </submittedName>
</protein>
<comment type="caution">
    <text evidence="2">The sequence shown here is derived from an EMBL/GenBank/DDBJ whole genome shotgun (WGS) entry which is preliminary data.</text>
</comment>
<gene>
    <name evidence="2" type="ORF">AFUS01_LOCUS12171</name>
</gene>
<feature type="transmembrane region" description="Helical" evidence="1">
    <location>
        <begin position="209"/>
        <end position="228"/>
    </location>
</feature>
<evidence type="ECO:0000313" key="3">
    <source>
        <dbReference type="Proteomes" id="UP000708208"/>
    </source>
</evidence>
<dbReference type="AlphaFoldDB" id="A0A8J2P3U3"/>
<keyword evidence="1" id="KW-0472">Membrane</keyword>
<evidence type="ECO:0000313" key="2">
    <source>
        <dbReference type="EMBL" id="CAG7723065.1"/>
    </source>
</evidence>
<feature type="transmembrane region" description="Helical" evidence="1">
    <location>
        <begin position="55"/>
        <end position="77"/>
    </location>
</feature>
<name>A0A8J2P3U3_9HEXA</name>
<organism evidence="2 3">
    <name type="scientific">Allacma fusca</name>
    <dbReference type="NCBI Taxonomy" id="39272"/>
    <lineage>
        <taxon>Eukaryota</taxon>
        <taxon>Metazoa</taxon>
        <taxon>Ecdysozoa</taxon>
        <taxon>Arthropoda</taxon>
        <taxon>Hexapoda</taxon>
        <taxon>Collembola</taxon>
        <taxon>Symphypleona</taxon>
        <taxon>Sminthuridae</taxon>
        <taxon>Allacma</taxon>
    </lineage>
</organism>
<keyword evidence="1" id="KW-0812">Transmembrane</keyword>
<feature type="transmembrane region" description="Helical" evidence="1">
    <location>
        <begin position="403"/>
        <end position="423"/>
    </location>
</feature>
<keyword evidence="1" id="KW-1133">Transmembrane helix</keyword>
<reference evidence="2" key="1">
    <citation type="submission" date="2021-06" db="EMBL/GenBank/DDBJ databases">
        <authorList>
            <person name="Hodson N. C."/>
            <person name="Mongue J. A."/>
            <person name="Jaron S. K."/>
        </authorList>
    </citation>
    <scope>NUCLEOTIDE SEQUENCE</scope>
</reference>
<proteinExistence type="predicted"/>
<feature type="transmembrane region" description="Helical" evidence="1">
    <location>
        <begin position="182"/>
        <end position="203"/>
    </location>
</feature>
<evidence type="ECO:0000256" key="1">
    <source>
        <dbReference type="SAM" id="Phobius"/>
    </source>
</evidence>
<dbReference type="EMBL" id="CAJVCH010095207">
    <property type="protein sequence ID" value="CAG7723065.1"/>
    <property type="molecule type" value="Genomic_DNA"/>
</dbReference>